<name>A0A226HSV3_9FLAO</name>
<proteinExistence type="predicted"/>
<sequence length="64" mass="7403">MTKVFSFLSFRGTRNHTRNSTKIDDKLCGIPSVISPFGRNDKKTTKKSQTPFGIWDFKYCNLKN</sequence>
<comment type="caution">
    <text evidence="1">The sequence shown here is derived from an EMBL/GenBank/DDBJ whole genome shotgun (WGS) entry which is preliminary data.</text>
</comment>
<reference evidence="1 2" key="1">
    <citation type="submission" date="2016-11" db="EMBL/GenBank/DDBJ databases">
        <title>Whole genomes of Flavobacteriaceae.</title>
        <authorList>
            <person name="Stine C."/>
            <person name="Li C."/>
            <person name="Tadesse D."/>
        </authorList>
    </citation>
    <scope>NUCLEOTIDE SEQUENCE [LARGE SCALE GENOMIC DNA]</scope>
    <source>
        <strain evidence="1 2">CCUG 59446</strain>
    </source>
</reference>
<dbReference type="AlphaFoldDB" id="A0A226HSV3"/>
<organism evidence="1 2">
    <name type="scientific">Flavobacterium oncorhynchi</name>
    <dbReference type="NCBI Taxonomy" id="728056"/>
    <lineage>
        <taxon>Bacteria</taxon>
        <taxon>Pseudomonadati</taxon>
        <taxon>Bacteroidota</taxon>
        <taxon>Flavobacteriia</taxon>
        <taxon>Flavobacteriales</taxon>
        <taxon>Flavobacteriaceae</taxon>
        <taxon>Flavobacterium</taxon>
    </lineage>
</organism>
<dbReference type="Proteomes" id="UP000198336">
    <property type="component" value="Unassembled WGS sequence"/>
</dbReference>
<dbReference type="EMBL" id="MUHA01000026">
    <property type="protein sequence ID" value="OXA97363.1"/>
    <property type="molecule type" value="Genomic_DNA"/>
</dbReference>
<keyword evidence="2" id="KW-1185">Reference proteome</keyword>
<gene>
    <name evidence="1" type="ORF">B0A75_16745</name>
</gene>
<evidence type="ECO:0000313" key="1">
    <source>
        <dbReference type="EMBL" id="OXA97363.1"/>
    </source>
</evidence>
<protein>
    <submittedName>
        <fullName evidence="1">Uncharacterized protein</fullName>
    </submittedName>
</protein>
<accession>A0A226HSV3</accession>
<evidence type="ECO:0000313" key="2">
    <source>
        <dbReference type="Proteomes" id="UP000198336"/>
    </source>
</evidence>